<dbReference type="EMBL" id="DSAY01000045">
    <property type="protein sequence ID" value="HDP14627.1"/>
    <property type="molecule type" value="Genomic_DNA"/>
</dbReference>
<feature type="domain" description="Nop" evidence="3">
    <location>
        <begin position="269"/>
        <end position="384"/>
    </location>
</feature>
<dbReference type="Gene3D" id="1.10.287.660">
    <property type="entry name" value="Helix hairpin bin"/>
    <property type="match status" value="1"/>
</dbReference>
<dbReference type="Gene3D" id="1.10.246.90">
    <property type="entry name" value="Nop domain"/>
    <property type="match status" value="1"/>
</dbReference>
<accession>A0A7C1G9T6</accession>
<dbReference type="Gene3D" id="1.10.150.460">
    <property type="match status" value="1"/>
</dbReference>
<evidence type="ECO:0000256" key="1">
    <source>
        <dbReference type="ARBA" id="ARBA00009211"/>
    </source>
</evidence>
<dbReference type="FunFam" id="1.10.246.90:FF:000007">
    <property type="entry name" value="Pre mRNA splicing protein"/>
    <property type="match status" value="1"/>
</dbReference>
<organism evidence="4">
    <name type="scientific">Thermofilum adornatum</name>
    <dbReference type="NCBI Taxonomy" id="1365176"/>
    <lineage>
        <taxon>Archaea</taxon>
        <taxon>Thermoproteota</taxon>
        <taxon>Thermoprotei</taxon>
        <taxon>Thermofilales</taxon>
        <taxon>Thermofilaceae</taxon>
        <taxon>Thermofilum</taxon>
    </lineage>
</organism>
<dbReference type="SUPFAM" id="SSF89124">
    <property type="entry name" value="Nop domain"/>
    <property type="match status" value="1"/>
</dbReference>
<evidence type="ECO:0000259" key="3">
    <source>
        <dbReference type="PROSITE" id="PS51358"/>
    </source>
</evidence>
<proteinExistence type="inferred from homology"/>
<dbReference type="InterPro" id="IPR029012">
    <property type="entry name" value="Helix_hairpin_bin_sf"/>
</dbReference>
<name>A0A7C1G9T6_9CREN</name>
<feature type="compositionally biased region" description="Basic and acidic residues" evidence="2">
    <location>
        <begin position="397"/>
        <end position="423"/>
    </location>
</feature>
<dbReference type="InterPro" id="IPR002687">
    <property type="entry name" value="Nop_dom"/>
</dbReference>
<comment type="similarity">
    <text evidence="1">Belongs to the NOP5/NOP56 family.</text>
</comment>
<dbReference type="GO" id="GO:0030515">
    <property type="term" value="F:snoRNA binding"/>
    <property type="evidence" value="ECO:0007669"/>
    <property type="project" value="InterPro"/>
</dbReference>
<dbReference type="InterPro" id="IPR042239">
    <property type="entry name" value="Nop_C"/>
</dbReference>
<dbReference type="PROSITE" id="PS51358">
    <property type="entry name" value="NOP"/>
    <property type="match status" value="1"/>
</dbReference>
<protein>
    <submittedName>
        <fullName evidence="4">C/D box methylation guide ribonucleoprotein complex aNOP56 subunit</fullName>
    </submittedName>
</protein>
<dbReference type="InterPro" id="IPR036070">
    <property type="entry name" value="Nop_dom_sf"/>
</dbReference>
<dbReference type="InterPro" id="IPR045056">
    <property type="entry name" value="Nop56/Nop58"/>
</dbReference>
<dbReference type="PANTHER" id="PTHR10894">
    <property type="entry name" value="NUCLEOLAR PROTEIN 5 NUCLEOLAR PROTEIN NOP5 NOP58"/>
    <property type="match status" value="1"/>
</dbReference>
<dbReference type="GO" id="GO:0031428">
    <property type="term" value="C:box C/D methylation guide snoRNP complex"/>
    <property type="evidence" value="ECO:0007669"/>
    <property type="project" value="InterPro"/>
</dbReference>
<keyword evidence="4" id="KW-0687">Ribonucleoprotein</keyword>
<dbReference type="InterPro" id="IPR012976">
    <property type="entry name" value="NOSIC"/>
</dbReference>
<dbReference type="Pfam" id="PF01798">
    <property type="entry name" value="Nop"/>
    <property type="match status" value="1"/>
</dbReference>
<dbReference type="NCBIfam" id="NF011121">
    <property type="entry name" value="PRK14552.1"/>
    <property type="match status" value="1"/>
</dbReference>
<dbReference type="Gene3D" id="3.30.420.220">
    <property type="match status" value="1"/>
</dbReference>
<dbReference type="AlphaFoldDB" id="A0A7C1G9T6"/>
<evidence type="ECO:0000313" key="4">
    <source>
        <dbReference type="EMBL" id="HDP14627.1"/>
    </source>
</evidence>
<evidence type="ECO:0000256" key="2">
    <source>
        <dbReference type="SAM" id="MobiDB-lite"/>
    </source>
</evidence>
<reference evidence="4" key="1">
    <citation type="journal article" date="2020" name="mSystems">
        <title>Genome- and Community-Level Interaction Insights into Carbon Utilization and Element Cycling Functions of Hydrothermarchaeota in Hydrothermal Sediment.</title>
        <authorList>
            <person name="Zhou Z."/>
            <person name="Liu Y."/>
            <person name="Xu W."/>
            <person name="Pan J."/>
            <person name="Luo Z.H."/>
            <person name="Li M."/>
        </authorList>
    </citation>
    <scope>NUCLEOTIDE SEQUENCE [LARGE SCALE GENOMIC DNA]</scope>
    <source>
        <strain evidence="4">SpSt-116</strain>
    </source>
</reference>
<gene>
    <name evidence="4" type="ORF">ENN26_02445</name>
</gene>
<sequence length="423" mass="47814">MPQEVYVHFTPLGVILSSDEKNIMDVICLFKDKTPSELAQILYSIENASLPDDVLEKVFSKFSGGKDYVLILEDEDLARRVSQKFPSLNIHVAPSNKVHRAIRLQQVEVISKKCGVSPEEYYNVVWQATNVLSRLKVREKAEKRDLYIAQAVNALDDINKTINLFASRVREWYSLHFPELNDIVEDHEDYFKIVSKIGGRNEITKEALEKLGFKGDVIKKIVDAASSSMGAELTSFDLEALRLVSDIGLQLYDARRKLEKYIDEAMYEVAPNIRGIVGSVLGARLISLAGGLEKLARMPASTIQVLGAEKALFRALRFGAKPPKHGVIFQHPYIHKAPKWQRGKIARALAGKLAIAARIDAFTGEYRADELREDLEKRIEEIKTLYAKPPAKPPRPPKKEGHREGHGKKFEKKKFEKGRGERK</sequence>
<dbReference type="SMART" id="SM00931">
    <property type="entry name" value="NOSIC"/>
    <property type="match status" value="1"/>
</dbReference>
<comment type="caution">
    <text evidence="4">The sequence shown here is derived from an EMBL/GenBank/DDBJ whole genome shotgun (WGS) entry which is preliminary data.</text>
</comment>
<dbReference type="PANTHER" id="PTHR10894:SF0">
    <property type="entry name" value="NUCLEOLAR PROTEIN 56"/>
    <property type="match status" value="1"/>
</dbReference>
<dbReference type="InterPro" id="IPR047099">
    <property type="entry name" value="Nop5_N_sf"/>
</dbReference>
<feature type="region of interest" description="Disordered" evidence="2">
    <location>
        <begin position="383"/>
        <end position="423"/>
    </location>
</feature>